<evidence type="ECO:0000313" key="1">
    <source>
        <dbReference type="EMBL" id="KRY08450.1"/>
    </source>
</evidence>
<dbReference type="InParanoid" id="A0A0V0Z7B7"/>
<protein>
    <submittedName>
        <fullName evidence="1">Uncharacterized protein</fullName>
    </submittedName>
</protein>
<comment type="caution">
    <text evidence="1">The sequence shown here is derived from an EMBL/GenBank/DDBJ whole genome shotgun (WGS) entry which is preliminary data.</text>
</comment>
<gene>
    <name evidence="1" type="ORF">T01_6756</name>
</gene>
<proteinExistence type="predicted"/>
<sequence>MANSYASGYAACQLNSTFRFHMRHTYSKKLSNATFQT</sequence>
<dbReference type="EMBL" id="JYDH01002636">
    <property type="protein sequence ID" value="KRY08450.1"/>
    <property type="molecule type" value="Genomic_DNA"/>
</dbReference>
<reference evidence="1 2" key="1">
    <citation type="submission" date="2015-01" db="EMBL/GenBank/DDBJ databases">
        <title>Evolution of Trichinella species and genotypes.</title>
        <authorList>
            <person name="Korhonen P.K."/>
            <person name="Edoardo P."/>
            <person name="Giuseppe L.R."/>
            <person name="Gasser R.B."/>
        </authorList>
    </citation>
    <scope>NUCLEOTIDE SEQUENCE [LARGE SCALE GENOMIC DNA]</scope>
    <source>
        <strain evidence="1">ISS3</strain>
    </source>
</reference>
<dbReference type="AlphaFoldDB" id="A0A0V0Z7B7"/>
<name>A0A0V0Z7B7_TRISP</name>
<keyword evidence="2" id="KW-1185">Reference proteome</keyword>
<dbReference type="Proteomes" id="UP000054776">
    <property type="component" value="Unassembled WGS sequence"/>
</dbReference>
<organism evidence="1 2">
    <name type="scientific">Trichinella spiralis</name>
    <name type="common">Trichina worm</name>
    <dbReference type="NCBI Taxonomy" id="6334"/>
    <lineage>
        <taxon>Eukaryota</taxon>
        <taxon>Metazoa</taxon>
        <taxon>Ecdysozoa</taxon>
        <taxon>Nematoda</taxon>
        <taxon>Enoplea</taxon>
        <taxon>Dorylaimia</taxon>
        <taxon>Trichinellida</taxon>
        <taxon>Trichinellidae</taxon>
        <taxon>Trichinella</taxon>
    </lineage>
</organism>
<accession>A0A0V0Z7B7</accession>
<evidence type="ECO:0000313" key="2">
    <source>
        <dbReference type="Proteomes" id="UP000054776"/>
    </source>
</evidence>